<sequence length="60" mass="6227">MATRKPARRTPAVVTCPDCDGTGETTETVRVGARKGRATDHRQAAVCLTCLGSGEQPQGG</sequence>
<dbReference type="STRING" id="68231.AQJ30_32535"/>
<accession>A0A124HPY3</accession>
<evidence type="ECO:0000313" key="1">
    <source>
        <dbReference type="EMBL" id="KUN33642.1"/>
    </source>
</evidence>
<reference evidence="1 2" key="1">
    <citation type="submission" date="2015-10" db="EMBL/GenBank/DDBJ databases">
        <title>Draft genome sequence of Streptomyces longwoodensis DSM 41677, type strain for the species Streptomyces longwoodensis.</title>
        <authorList>
            <person name="Ruckert C."/>
            <person name="Winkler A."/>
            <person name="Kalinowski J."/>
            <person name="Kampfer P."/>
            <person name="Glaeser S."/>
        </authorList>
    </citation>
    <scope>NUCLEOTIDE SEQUENCE [LARGE SCALE GENOMIC DNA]</scope>
    <source>
        <strain evidence="1 2">DSM 41677</strain>
    </source>
</reference>
<dbReference type="EMBL" id="LMWS01000045">
    <property type="protein sequence ID" value="KUN33642.1"/>
    <property type="molecule type" value="Genomic_DNA"/>
</dbReference>
<name>A0A124HPY3_9ACTN</name>
<organism evidence="1 2">
    <name type="scientific">Streptomyces longwoodensis</name>
    <dbReference type="NCBI Taxonomy" id="68231"/>
    <lineage>
        <taxon>Bacteria</taxon>
        <taxon>Bacillati</taxon>
        <taxon>Actinomycetota</taxon>
        <taxon>Actinomycetes</taxon>
        <taxon>Kitasatosporales</taxon>
        <taxon>Streptomycetaceae</taxon>
        <taxon>Streptomyces</taxon>
    </lineage>
</organism>
<comment type="caution">
    <text evidence="1">The sequence shown here is derived from an EMBL/GenBank/DDBJ whole genome shotgun (WGS) entry which is preliminary data.</text>
</comment>
<evidence type="ECO:0008006" key="3">
    <source>
        <dbReference type="Google" id="ProtNLM"/>
    </source>
</evidence>
<dbReference type="Proteomes" id="UP000053271">
    <property type="component" value="Unassembled WGS sequence"/>
</dbReference>
<dbReference type="RefSeq" id="WP_067241102.1">
    <property type="nucleotide sequence ID" value="NZ_KQ948564.1"/>
</dbReference>
<dbReference type="GeneID" id="91429310"/>
<protein>
    <recommendedName>
        <fullName evidence="3">Molecular chaperone DnaJ</fullName>
    </recommendedName>
</protein>
<gene>
    <name evidence="1" type="ORF">AQJ30_32535</name>
</gene>
<dbReference type="AlphaFoldDB" id="A0A124HPY3"/>
<evidence type="ECO:0000313" key="2">
    <source>
        <dbReference type="Proteomes" id="UP000053271"/>
    </source>
</evidence>
<proteinExistence type="predicted"/>
<keyword evidence="2" id="KW-1185">Reference proteome</keyword>